<accession>A0ABU7V1D0</accession>
<dbReference type="InterPro" id="IPR011919">
    <property type="entry name" value="Cell_div_ZipA"/>
</dbReference>
<dbReference type="RefSeq" id="WP_331688732.1">
    <property type="nucleotide sequence ID" value="NZ_JAZHBN010000001.1"/>
</dbReference>
<dbReference type="Gene3D" id="3.30.1400.10">
    <property type="entry name" value="ZipA, C-terminal FtsZ-binding domain"/>
    <property type="match status" value="1"/>
</dbReference>
<evidence type="ECO:0000313" key="13">
    <source>
        <dbReference type="Proteomes" id="UP001356170"/>
    </source>
</evidence>
<sequence length="241" mass="25819">MTDTTLIRLGILAAGALLILAIFWFGRPPKKTQGTRLPSPNPAEHDADVAAAPVRGPSVAESAAADGNTSGDAPAIANADAEVGKRVTERLDKVVKLFVAARTGTQFDGSDIVVAAEKIGLVYGFGGAYHRLVERKPQLGPIFTVANVQQQGSLDVDSIANLQTPAIAFYLVLPAPIGALDALDMMLPAAQRAAELLGGILLDDQQNAMTRQSQQHLREELRRYDREHELDLQAGRDPRRN</sequence>
<evidence type="ECO:0000256" key="2">
    <source>
        <dbReference type="ARBA" id="ARBA00022519"/>
    </source>
</evidence>
<evidence type="ECO:0000313" key="12">
    <source>
        <dbReference type="EMBL" id="MEF2156113.1"/>
    </source>
</evidence>
<keyword evidence="13" id="KW-1185">Reference proteome</keyword>
<feature type="domain" description="ZipA C-terminal FtsZ-binding" evidence="11">
    <location>
        <begin position="91"/>
        <end position="221"/>
    </location>
</feature>
<keyword evidence="2 9" id="KW-0997">Cell inner membrane</keyword>
<evidence type="ECO:0000256" key="1">
    <source>
        <dbReference type="ARBA" id="ARBA00022475"/>
    </source>
</evidence>
<evidence type="ECO:0000256" key="4">
    <source>
        <dbReference type="ARBA" id="ARBA00022692"/>
    </source>
</evidence>
<keyword evidence="7 8" id="KW-0131">Cell cycle</keyword>
<dbReference type="SUPFAM" id="SSF64383">
    <property type="entry name" value="Cell-division protein ZipA, C-terminal domain"/>
    <property type="match status" value="1"/>
</dbReference>
<dbReference type="PANTHER" id="PTHR38685">
    <property type="entry name" value="CELL DIVISION PROTEIN ZIPA"/>
    <property type="match status" value="1"/>
</dbReference>
<dbReference type="InterPro" id="IPR036765">
    <property type="entry name" value="ZipA_FtsZ-bd_C_sf"/>
</dbReference>
<dbReference type="PANTHER" id="PTHR38685:SF1">
    <property type="entry name" value="CELL DIVISION PROTEIN ZIPA"/>
    <property type="match status" value="1"/>
</dbReference>
<feature type="transmembrane region" description="Helical" evidence="10">
    <location>
        <begin position="6"/>
        <end position="26"/>
    </location>
</feature>
<evidence type="ECO:0000259" key="11">
    <source>
        <dbReference type="SMART" id="SM00771"/>
    </source>
</evidence>
<comment type="similarity">
    <text evidence="8">Belongs to the ZipA family.</text>
</comment>
<comment type="caution">
    <text evidence="12">The sequence shown here is derived from an EMBL/GenBank/DDBJ whole genome shotgun (WGS) entry which is preliminary data.</text>
</comment>
<evidence type="ECO:0000256" key="9">
    <source>
        <dbReference type="RuleBase" id="RU003613"/>
    </source>
</evidence>
<name>A0ABU7V1D0_9GAMM</name>
<evidence type="ECO:0000256" key="10">
    <source>
        <dbReference type="SAM" id="Phobius"/>
    </source>
</evidence>
<comment type="function">
    <text evidence="8">Essential cell division protein that stabilizes the FtsZ protofilaments by cross-linking them and that serves as a cytoplasmic membrane anchor for the Z ring. Also required for the recruitment to the septal ring of downstream cell division proteins.</text>
</comment>
<keyword evidence="6 9" id="KW-0472">Membrane</keyword>
<reference evidence="12 13" key="1">
    <citation type="submission" date="2024-01" db="EMBL/GenBank/DDBJ databases">
        <title>Novel species of the genus Luteimonas isolated from rivers.</title>
        <authorList>
            <person name="Lu H."/>
        </authorList>
    </citation>
    <scope>NUCLEOTIDE SEQUENCE [LARGE SCALE GENOMIC DNA]</scope>
    <source>
        <strain evidence="12 13">FXH3W</strain>
    </source>
</reference>
<comment type="subcellular location">
    <subcellularLocation>
        <location evidence="9">Cell inner membrane</location>
        <topology evidence="9">Single-pass type I membrane protein</topology>
    </subcellularLocation>
</comment>
<evidence type="ECO:0000256" key="7">
    <source>
        <dbReference type="ARBA" id="ARBA00023306"/>
    </source>
</evidence>
<dbReference type="Pfam" id="PF04354">
    <property type="entry name" value="ZipA_C"/>
    <property type="match status" value="1"/>
</dbReference>
<dbReference type="SMART" id="SM00771">
    <property type="entry name" value="ZipA_C"/>
    <property type="match status" value="1"/>
</dbReference>
<evidence type="ECO:0000256" key="8">
    <source>
        <dbReference type="RuleBase" id="RU003612"/>
    </source>
</evidence>
<protein>
    <recommendedName>
        <fullName evidence="8">Cell division protein ZipA</fullName>
    </recommendedName>
</protein>
<dbReference type="GO" id="GO:0051301">
    <property type="term" value="P:cell division"/>
    <property type="evidence" value="ECO:0007669"/>
    <property type="project" value="UniProtKB-KW"/>
</dbReference>
<proteinExistence type="inferred from homology"/>
<dbReference type="NCBIfam" id="TIGR02205">
    <property type="entry name" value="septum_zipA"/>
    <property type="match status" value="1"/>
</dbReference>
<evidence type="ECO:0000256" key="6">
    <source>
        <dbReference type="ARBA" id="ARBA00023136"/>
    </source>
</evidence>
<evidence type="ECO:0000256" key="3">
    <source>
        <dbReference type="ARBA" id="ARBA00022618"/>
    </source>
</evidence>
<keyword evidence="5 10" id="KW-1133">Transmembrane helix</keyword>
<dbReference type="EMBL" id="JAZHBO010000002">
    <property type="protein sequence ID" value="MEF2156113.1"/>
    <property type="molecule type" value="Genomic_DNA"/>
</dbReference>
<dbReference type="Proteomes" id="UP001356170">
    <property type="component" value="Unassembled WGS sequence"/>
</dbReference>
<dbReference type="InterPro" id="IPR007449">
    <property type="entry name" value="ZipA_FtsZ-bd_C"/>
</dbReference>
<gene>
    <name evidence="12" type="primary">zipA</name>
    <name evidence="12" type="ORF">V3390_07705</name>
</gene>
<keyword evidence="1 9" id="KW-1003">Cell membrane</keyword>
<evidence type="ECO:0000256" key="5">
    <source>
        <dbReference type="ARBA" id="ARBA00022989"/>
    </source>
</evidence>
<organism evidence="12 13">
    <name type="scientific">Aquilutibacter rugosus</name>
    <dbReference type="NCBI Taxonomy" id="3115820"/>
    <lineage>
        <taxon>Bacteria</taxon>
        <taxon>Pseudomonadati</taxon>
        <taxon>Pseudomonadota</taxon>
        <taxon>Gammaproteobacteria</taxon>
        <taxon>Lysobacterales</taxon>
        <taxon>Lysobacteraceae</taxon>
        <taxon>Aquilutibacter</taxon>
    </lineage>
</organism>
<keyword evidence="3 8" id="KW-0132">Cell division</keyword>
<keyword evidence="4 9" id="KW-0812">Transmembrane</keyword>